<keyword evidence="3" id="KW-1185">Reference proteome</keyword>
<dbReference type="OrthoDB" id="9791723at2"/>
<dbReference type="AlphaFoldDB" id="A0A1X7L7C4"/>
<evidence type="ECO:0000256" key="1">
    <source>
        <dbReference type="ARBA" id="ARBA00038414"/>
    </source>
</evidence>
<dbReference type="STRING" id="1515439.SAMN06265784_105180"/>
<dbReference type="InterPro" id="IPR015942">
    <property type="entry name" value="Asp/Glu/hydantoin_racemase"/>
</dbReference>
<dbReference type="Pfam" id="PF01177">
    <property type="entry name" value="Asp_Glu_race"/>
    <property type="match status" value="1"/>
</dbReference>
<dbReference type="Gene3D" id="3.40.50.12500">
    <property type="match status" value="1"/>
</dbReference>
<dbReference type="InterPro" id="IPR052186">
    <property type="entry name" value="Hydantoin_racemase-like"/>
</dbReference>
<protein>
    <submittedName>
        <fullName evidence="2">Asp/Glu/hydantoin racemase</fullName>
    </submittedName>
</protein>
<dbReference type="PANTHER" id="PTHR28047">
    <property type="entry name" value="PROTEIN DCG1"/>
    <property type="match status" value="1"/>
</dbReference>
<evidence type="ECO:0000313" key="3">
    <source>
        <dbReference type="Proteomes" id="UP000193228"/>
    </source>
</evidence>
<dbReference type="InterPro" id="IPR053714">
    <property type="entry name" value="Iso_Racemase_Enz_sf"/>
</dbReference>
<dbReference type="Proteomes" id="UP000193228">
    <property type="component" value="Unassembled WGS sequence"/>
</dbReference>
<dbReference type="RefSeq" id="WP_085485144.1">
    <property type="nucleotide sequence ID" value="NZ_FXAT01000005.1"/>
</dbReference>
<comment type="similarity">
    <text evidence="1">Belongs to the HyuE racemase family.</text>
</comment>
<evidence type="ECO:0000313" key="2">
    <source>
        <dbReference type="EMBL" id="SMG49778.1"/>
    </source>
</evidence>
<accession>A0A1X7L7C4</accession>
<sequence>MPDILLINPNTSTDTTAMMVAIAQAEAPRGFTIRGASAQRGEPMIVTASQLEAAAEGVLENGRRHGATAQGIVISAFGDPGIGALREIVDVPVVGICEASILEAAHGGRRFGIATVTPDLVEPIDAKVHALGVGAQYTGTRLTSGDPLALAANPERLLEALAGAVAECIDADRAEAVVIGGGPLGQAAKDLARQFSVPVIAPIPAAMRLLLARLERSMQT</sequence>
<proteinExistence type="inferred from homology"/>
<name>A0A1X7L7C4_9BURK</name>
<organism evidence="2 3">
    <name type="scientific">Paraburkholderia susongensis</name>
    <dbReference type="NCBI Taxonomy" id="1515439"/>
    <lineage>
        <taxon>Bacteria</taxon>
        <taxon>Pseudomonadati</taxon>
        <taxon>Pseudomonadota</taxon>
        <taxon>Betaproteobacteria</taxon>
        <taxon>Burkholderiales</taxon>
        <taxon>Burkholderiaceae</taxon>
        <taxon>Paraburkholderia</taxon>
    </lineage>
</organism>
<reference evidence="3" key="1">
    <citation type="submission" date="2017-04" db="EMBL/GenBank/DDBJ databases">
        <authorList>
            <person name="Varghese N."/>
            <person name="Submissions S."/>
        </authorList>
    </citation>
    <scope>NUCLEOTIDE SEQUENCE [LARGE SCALE GENOMIC DNA]</scope>
    <source>
        <strain evidence="3">LMG 29540</strain>
    </source>
</reference>
<dbReference type="GO" id="GO:0047661">
    <property type="term" value="F:amino-acid racemase activity"/>
    <property type="evidence" value="ECO:0007669"/>
    <property type="project" value="InterPro"/>
</dbReference>
<dbReference type="EMBL" id="FXAT01000005">
    <property type="protein sequence ID" value="SMG49778.1"/>
    <property type="molecule type" value="Genomic_DNA"/>
</dbReference>
<dbReference type="PANTHER" id="PTHR28047:SF5">
    <property type="entry name" value="PROTEIN DCG1"/>
    <property type="match status" value="1"/>
</dbReference>
<gene>
    <name evidence="2" type="ORF">SAMN06265784_105180</name>
</gene>